<dbReference type="EMBL" id="QHHQ01000008">
    <property type="protein sequence ID" value="RAH97843.1"/>
    <property type="molecule type" value="Genomic_DNA"/>
</dbReference>
<dbReference type="Proteomes" id="UP000249590">
    <property type="component" value="Unassembled WGS sequence"/>
</dbReference>
<gene>
    <name evidence="1" type="ORF">DLJ53_28850</name>
</gene>
<dbReference type="AlphaFoldDB" id="A0A8B2NQ01"/>
<reference evidence="1 2" key="1">
    <citation type="submission" date="2018-05" db="EMBL/GenBank/DDBJ databases">
        <title>Acuticoccus sediminis sp. nov., isolated from deep-sea sediment of Indian Ocean.</title>
        <authorList>
            <person name="Liu X."/>
            <person name="Lai Q."/>
            <person name="Du Y."/>
            <person name="Sun F."/>
            <person name="Zhang X."/>
            <person name="Wang S."/>
            <person name="Shao Z."/>
        </authorList>
    </citation>
    <scope>NUCLEOTIDE SEQUENCE [LARGE SCALE GENOMIC DNA]</scope>
    <source>
        <strain evidence="1 2">PTG4-2</strain>
    </source>
</reference>
<name>A0A8B2NQ01_9HYPH</name>
<sequence length="120" mass="13344">MTFKLKRLRQCEKCPWKLSTDPREIPHGYEESLHRDLAHTIATPGTVSFGGPLRNMACHEHPPGEDAHCVGWLANQLGPGNNIALRIAMTRCENVGAIQLDGPQHERFEDTLPQPAEAGR</sequence>
<comment type="caution">
    <text evidence="1">The sequence shown here is derived from an EMBL/GenBank/DDBJ whole genome shotgun (WGS) entry which is preliminary data.</text>
</comment>
<keyword evidence="2" id="KW-1185">Reference proteome</keyword>
<organism evidence="1 2">
    <name type="scientific">Acuticoccus sediminis</name>
    <dbReference type="NCBI Taxonomy" id="2184697"/>
    <lineage>
        <taxon>Bacteria</taxon>
        <taxon>Pseudomonadati</taxon>
        <taxon>Pseudomonadota</taxon>
        <taxon>Alphaproteobacteria</taxon>
        <taxon>Hyphomicrobiales</taxon>
        <taxon>Amorphaceae</taxon>
        <taxon>Acuticoccus</taxon>
    </lineage>
</organism>
<accession>A0A8B2NQ01</accession>
<protein>
    <submittedName>
        <fullName evidence="1">Uncharacterized protein</fullName>
    </submittedName>
</protein>
<proteinExistence type="predicted"/>
<evidence type="ECO:0000313" key="2">
    <source>
        <dbReference type="Proteomes" id="UP000249590"/>
    </source>
</evidence>
<dbReference type="RefSeq" id="WP_111351688.1">
    <property type="nucleotide sequence ID" value="NZ_QHHQ01000008.1"/>
</dbReference>
<dbReference type="OrthoDB" id="8265766at2"/>
<evidence type="ECO:0000313" key="1">
    <source>
        <dbReference type="EMBL" id="RAH97843.1"/>
    </source>
</evidence>